<keyword evidence="3" id="KW-1185">Reference proteome</keyword>
<evidence type="ECO:0000256" key="1">
    <source>
        <dbReference type="SAM" id="MobiDB-lite"/>
    </source>
</evidence>
<geneLocation type="plasmid" evidence="2 3">
    <name>III</name>
</geneLocation>
<feature type="region of interest" description="Disordered" evidence="1">
    <location>
        <begin position="1"/>
        <end position="22"/>
    </location>
</feature>
<reference evidence="2" key="1">
    <citation type="submission" date="2016-01" db="EMBL/GenBank/DDBJ databases">
        <authorList>
            <person name="Mcilroy J.S."/>
            <person name="Karst M S."/>
            <person name="Albertsen M."/>
        </authorList>
    </citation>
    <scope>NUCLEOTIDE SEQUENCE</scope>
    <source>
        <strain evidence="2">Cfx-K</strain>
        <plasmid evidence="2">III</plasmid>
    </source>
</reference>
<sequence length="118" mass="14021">MAGRCTMNIYPSDYDDDRPEAPWNDAAQAAADREWSEHLDAIGDPAAERIDEHLDEQDAAADWTPETVYDPRPFRLWWHGKMTYQEYQAHKARIAAMREEWNRRQDEYVFRLMAEMGW</sequence>
<dbReference type="KEGG" id="pbf:CFX0092_P0008"/>
<dbReference type="Proteomes" id="UP000215027">
    <property type="component" value="Plasmid III"/>
</dbReference>
<accession>A0A160TA57</accession>
<dbReference type="EMBL" id="LN890657">
    <property type="protein sequence ID" value="CUS06408.1"/>
    <property type="molecule type" value="Genomic_DNA"/>
</dbReference>
<organism evidence="2 3">
    <name type="scientific">Candidatus Promineifilum breve</name>
    <dbReference type="NCBI Taxonomy" id="1806508"/>
    <lineage>
        <taxon>Bacteria</taxon>
        <taxon>Bacillati</taxon>
        <taxon>Chloroflexota</taxon>
        <taxon>Ardenticatenia</taxon>
        <taxon>Candidatus Promineifilales</taxon>
        <taxon>Candidatus Promineifilaceae</taxon>
        <taxon>Candidatus Promineifilum</taxon>
    </lineage>
</organism>
<keyword evidence="2" id="KW-0614">Plasmid</keyword>
<evidence type="ECO:0000313" key="2">
    <source>
        <dbReference type="EMBL" id="CUS06408.1"/>
    </source>
</evidence>
<dbReference type="AlphaFoldDB" id="A0A160TA57"/>
<gene>
    <name evidence="2" type="ORF">CFX0092_P0008</name>
</gene>
<name>A0A160TA57_9CHLR</name>
<proteinExistence type="predicted"/>
<evidence type="ECO:0000313" key="3">
    <source>
        <dbReference type="Proteomes" id="UP000215027"/>
    </source>
</evidence>
<protein>
    <submittedName>
        <fullName evidence="2">Uncharacterized protein</fullName>
    </submittedName>
</protein>